<dbReference type="EMBL" id="KN831944">
    <property type="protein sequence ID" value="KIO14595.1"/>
    <property type="molecule type" value="Genomic_DNA"/>
</dbReference>
<dbReference type="Proteomes" id="UP000054217">
    <property type="component" value="Unassembled WGS sequence"/>
</dbReference>
<dbReference type="GO" id="GO:0016787">
    <property type="term" value="F:hydrolase activity"/>
    <property type="evidence" value="ECO:0007669"/>
    <property type="project" value="UniProtKB-KW"/>
</dbReference>
<evidence type="ECO:0000313" key="11">
    <source>
        <dbReference type="Proteomes" id="UP000054217"/>
    </source>
</evidence>
<evidence type="ECO:0000256" key="7">
    <source>
        <dbReference type="ARBA" id="ARBA00023242"/>
    </source>
</evidence>
<dbReference type="HOGENOM" id="CLU_018552_2_1_1"/>
<comment type="subcellular location">
    <subcellularLocation>
        <location evidence="2">Nucleus</location>
    </subcellularLocation>
</comment>
<sequence>MPRESLCKNLLRQLDEASLEVATARLENARREIDSSDSSDSTATYGDSDSSQSVLFVTPPSPISPISPISMDSNSSVSDDTDSTVERDRQCGWLLNAIEALKDKVECARVLEKPAVPLMRSSQLGLLDHFADHRPHLFLRRLRVWPEVFDRILDQISSHPIFHSSSENRQLPVAIQLATFLFRAGHYGNAASPEDVAQWAGVSVGSVINFTNWVMVAILDEHDTFVNIPPHDSEDMERARTFTESRTCPAWRNGVFAADSSSILLFEKPQIFGESFYDRKSRYSLNCQLVIMLHNLLVVDYGLGHPGSVHDAWAFQGTRIASRPGDLIPEDHWTWADSAYPTEEWCAVPFKKPKGGRLSRDQNLYNKYLSKVCIRVEHAFAALKGRFQSLRELRLKIRNERDVKVAVYWVMCCIILHNMVIRFEEEMVGIVEPSSRWAMEEGSGQQDGDMVVMGCSNIWGANVPSVNGPKRSPYKVEGA</sequence>
<dbReference type="GO" id="GO:0004518">
    <property type="term" value="F:nuclease activity"/>
    <property type="evidence" value="ECO:0007669"/>
    <property type="project" value="UniProtKB-KW"/>
</dbReference>
<protein>
    <recommendedName>
        <fullName evidence="9">DDE Tnp4 domain-containing protein</fullName>
    </recommendedName>
</protein>
<reference evidence="10 11" key="1">
    <citation type="submission" date="2014-04" db="EMBL/GenBank/DDBJ databases">
        <authorList>
            <consortium name="DOE Joint Genome Institute"/>
            <person name="Kuo A."/>
            <person name="Kohler A."/>
            <person name="Costa M.D."/>
            <person name="Nagy L.G."/>
            <person name="Floudas D."/>
            <person name="Copeland A."/>
            <person name="Barry K.W."/>
            <person name="Cichocki N."/>
            <person name="Veneault-Fourrey C."/>
            <person name="LaButti K."/>
            <person name="Lindquist E.A."/>
            <person name="Lipzen A."/>
            <person name="Lundell T."/>
            <person name="Morin E."/>
            <person name="Murat C."/>
            <person name="Sun H."/>
            <person name="Tunlid A."/>
            <person name="Henrissat B."/>
            <person name="Grigoriev I.V."/>
            <person name="Hibbett D.S."/>
            <person name="Martin F."/>
            <person name="Nordberg H.P."/>
            <person name="Cantor M.N."/>
            <person name="Hua S.X."/>
        </authorList>
    </citation>
    <scope>NUCLEOTIDE SEQUENCE [LARGE SCALE GENOMIC DNA]</scope>
    <source>
        <strain evidence="10 11">Marx 270</strain>
    </source>
</reference>
<evidence type="ECO:0000256" key="1">
    <source>
        <dbReference type="ARBA" id="ARBA00001968"/>
    </source>
</evidence>
<evidence type="ECO:0000256" key="4">
    <source>
        <dbReference type="ARBA" id="ARBA00022722"/>
    </source>
</evidence>
<dbReference type="InterPro" id="IPR045249">
    <property type="entry name" value="HARBI1-like"/>
</dbReference>
<accession>A0A0C3PK63</accession>
<dbReference type="GO" id="GO:0005634">
    <property type="term" value="C:nucleus"/>
    <property type="evidence" value="ECO:0007669"/>
    <property type="project" value="UniProtKB-SubCell"/>
</dbReference>
<evidence type="ECO:0000313" key="10">
    <source>
        <dbReference type="EMBL" id="KIO14595.1"/>
    </source>
</evidence>
<keyword evidence="6" id="KW-0378">Hydrolase</keyword>
<keyword evidence="4" id="KW-0540">Nuclease</keyword>
<feature type="compositionally biased region" description="Low complexity" evidence="8">
    <location>
        <begin position="66"/>
        <end position="78"/>
    </location>
</feature>
<dbReference type="PANTHER" id="PTHR22930:SF85">
    <property type="entry name" value="GH03217P-RELATED"/>
    <property type="match status" value="1"/>
</dbReference>
<keyword evidence="11" id="KW-1185">Reference proteome</keyword>
<evidence type="ECO:0000256" key="8">
    <source>
        <dbReference type="SAM" id="MobiDB-lite"/>
    </source>
</evidence>
<evidence type="ECO:0000259" key="9">
    <source>
        <dbReference type="Pfam" id="PF13359"/>
    </source>
</evidence>
<dbReference type="GO" id="GO:0046872">
    <property type="term" value="F:metal ion binding"/>
    <property type="evidence" value="ECO:0007669"/>
    <property type="project" value="UniProtKB-KW"/>
</dbReference>
<proteinExistence type="inferred from homology"/>
<evidence type="ECO:0000256" key="2">
    <source>
        <dbReference type="ARBA" id="ARBA00004123"/>
    </source>
</evidence>
<dbReference type="AlphaFoldDB" id="A0A0C3PK63"/>
<dbReference type="PANTHER" id="PTHR22930">
    <property type="match status" value="1"/>
</dbReference>
<comment type="similarity">
    <text evidence="3">Belongs to the HARBI1 family.</text>
</comment>
<keyword evidence="5" id="KW-0479">Metal-binding</keyword>
<feature type="compositionally biased region" description="Low complexity" evidence="8">
    <location>
        <begin position="36"/>
        <end position="51"/>
    </location>
</feature>
<gene>
    <name evidence="10" type="ORF">M404DRAFT_17473</name>
</gene>
<dbReference type="InterPro" id="IPR027806">
    <property type="entry name" value="HARBI1_dom"/>
</dbReference>
<comment type="cofactor">
    <cofactor evidence="1">
        <name>a divalent metal cation</name>
        <dbReference type="ChEBI" id="CHEBI:60240"/>
    </cofactor>
</comment>
<evidence type="ECO:0000256" key="5">
    <source>
        <dbReference type="ARBA" id="ARBA00022723"/>
    </source>
</evidence>
<reference evidence="11" key="2">
    <citation type="submission" date="2015-01" db="EMBL/GenBank/DDBJ databases">
        <title>Evolutionary Origins and Diversification of the Mycorrhizal Mutualists.</title>
        <authorList>
            <consortium name="DOE Joint Genome Institute"/>
            <consortium name="Mycorrhizal Genomics Consortium"/>
            <person name="Kohler A."/>
            <person name="Kuo A."/>
            <person name="Nagy L.G."/>
            <person name="Floudas D."/>
            <person name="Copeland A."/>
            <person name="Barry K.W."/>
            <person name="Cichocki N."/>
            <person name="Veneault-Fourrey C."/>
            <person name="LaButti K."/>
            <person name="Lindquist E.A."/>
            <person name="Lipzen A."/>
            <person name="Lundell T."/>
            <person name="Morin E."/>
            <person name="Murat C."/>
            <person name="Riley R."/>
            <person name="Ohm R."/>
            <person name="Sun H."/>
            <person name="Tunlid A."/>
            <person name="Henrissat B."/>
            <person name="Grigoriev I.V."/>
            <person name="Hibbett D.S."/>
            <person name="Martin F."/>
        </authorList>
    </citation>
    <scope>NUCLEOTIDE SEQUENCE [LARGE SCALE GENOMIC DNA]</scope>
    <source>
        <strain evidence="11">Marx 270</strain>
    </source>
</reference>
<feature type="domain" description="DDE Tnp4" evidence="9">
    <location>
        <begin position="267"/>
        <end position="418"/>
    </location>
</feature>
<feature type="region of interest" description="Disordered" evidence="8">
    <location>
        <begin position="28"/>
        <end position="84"/>
    </location>
</feature>
<dbReference type="Pfam" id="PF13359">
    <property type="entry name" value="DDE_Tnp_4"/>
    <property type="match status" value="1"/>
</dbReference>
<evidence type="ECO:0000256" key="6">
    <source>
        <dbReference type="ARBA" id="ARBA00022801"/>
    </source>
</evidence>
<evidence type="ECO:0000256" key="3">
    <source>
        <dbReference type="ARBA" id="ARBA00006958"/>
    </source>
</evidence>
<dbReference type="InParanoid" id="A0A0C3PK63"/>
<name>A0A0C3PK63_PISTI</name>
<organism evidence="10 11">
    <name type="scientific">Pisolithus tinctorius Marx 270</name>
    <dbReference type="NCBI Taxonomy" id="870435"/>
    <lineage>
        <taxon>Eukaryota</taxon>
        <taxon>Fungi</taxon>
        <taxon>Dikarya</taxon>
        <taxon>Basidiomycota</taxon>
        <taxon>Agaricomycotina</taxon>
        <taxon>Agaricomycetes</taxon>
        <taxon>Agaricomycetidae</taxon>
        <taxon>Boletales</taxon>
        <taxon>Sclerodermatineae</taxon>
        <taxon>Pisolithaceae</taxon>
        <taxon>Pisolithus</taxon>
    </lineage>
</organism>
<dbReference type="OrthoDB" id="2687688at2759"/>
<keyword evidence="7" id="KW-0539">Nucleus</keyword>